<dbReference type="RefSeq" id="WP_071869154.1">
    <property type="nucleotide sequence ID" value="NZ_BJUG01000010.1"/>
</dbReference>
<dbReference type="InterPro" id="IPR023365">
    <property type="entry name" value="Sortase_dom-sf"/>
</dbReference>
<dbReference type="Gene3D" id="2.40.260.10">
    <property type="entry name" value="Sortase"/>
    <property type="match status" value="1"/>
</dbReference>
<organism evidence="1 2">
    <name type="scientific">Enterococcus thailandicus</name>
    <dbReference type="NCBI Taxonomy" id="417368"/>
    <lineage>
        <taxon>Bacteria</taxon>
        <taxon>Bacillati</taxon>
        <taxon>Bacillota</taxon>
        <taxon>Bacilli</taxon>
        <taxon>Lactobacillales</taxon>
        <taxon>Enterococcaceae</taxon>
        <taxon>Enterococcus</taxon>
    </lineage>
</organism>
<dbReference type="EMBL" id="BJUG01000010">
    <property type="protein sequence ID" value="GEK37668.1"/>
    <property type="molecule type" value="Genomic_DNA"/>
</dbReference>
<accession>A0A249SH85</accession>
<dbReference type="InterPro" id="IPR005754">
    <property type="entry name" value="Sortase"/>
</dbReference>
<dbReference type="Pfam" id="PF04203">
    <property type="entry name" value="Sortase"/>
    <property type="match status" value="1"/>
</dbReference>
<comment type="caution">
    <text evidence="1">The sequence shown here is derived from an EMBL/GenBank/DDBJ whole genome shotgun (WGS) entry which is preliminary data.</text>
</comment>
<evidence type="ECO:0000313" key="1">
    <source>
        <dbReference type="EMBL" id="GEK37668.1"/>
    </source>
</evidence>
<evidence type="ECO:0000313" key="2">
    <source>
        <dbReference type="Proteomes" id="UP000321361"/>
    </source>
</evidence>
<name>A0A249SH85_ENTTH</name>
<reference evidence="1 2" key="1">
    <citation type="submission" date="2019-07" db="EMBL/GenBank/DDBJ databases">
        <title>Whole genome shotgun sequence of Enterococcus thailandicus NBRC 101867.</title>
        <authorList>
            <person name="Hosoyama A."/>
            <person name="Uohara A."/>
            <person name="Ohji S."/>
            <person name="Ichikawa N."/>
        </authorList>
    </citation>
    <scope>NUCLEOTIDE SEQUENCE [LARGE SCALE GENOMIC DNA]</scope>
    <source>
        <strain evidence="1 2">NBRC 101867</strain>
    </source>
</reference>
<dbReference type="CDD" id="cd06165">
    <property type="entry name" value="Sortase_A"/>
    <property type="match status" value="1"/>
</dbReference>
<proteinExistence type="predicted"/>
<dbReference type="InterPro" id="IPR042007">
    <property type="entry name" value="Sortase_A"/>
</dbReference>
<dbReference type="Proteomes" id="UP000321361">
    <property type="component" value="Unassembled WGS sequence"/>
</dbReference>
<dbReference type="AlphaFoldDB" id="A0A249SH85"/>
<dbReference type="GeneID" id="77486679"/>
<sequence>MRKNKLKIIINLLFIMGVCLISFPIIKNTITIVKIQKTKVVTKEELPVVNPNERIVLPTIESYLTASSKNLGTAIGELNIPSQKIKIPIFAGLNNQQMLFGVGAMYPERNVLKDNLVLLGHHLSMTELLLGNIQNLQVNDKITVTYLTNKIQYRVIKKETVNETNLSVLESTNIPQLTLITCDKPELTDKRIVVTAKLVDREEQETLQNTKNNVTPNKKILQRSIVKYSLIPLFIMFTALGIGSYVIWRYV</sequence>
<dbReference type="SUPFAM" id="SSF63817">
    <property type="entry name" value="Sortase"/>
    <property type="match status" value="1"/>
</dbReference>
<dbReference type="NCBIfam" id="TIGR01076">
    <property type="entry name" value="sortase_fam"/>
    <property type="match status" value="1"/>
</dbReference>
<gene>
    <name evidence="1" type="ORF">ETH01_19550</name>
</gene>
<dbReference type="OrthoDB" id="2243719at2"/>
<dbReference type="KEGG" id="eth:CK496_03400"/>
<protein>
    <submittedName>
        <fullName evidence="1">Uncharacterized protein</fullName>
    </submittedName>
</protein>